<evidence type="ECO:0000313" key="3">
    <source>
        <dbReference type="Proteomes" id="UP001580407"/>
    </source>
</evidence>
<dbReference type="SUPFAM" id="SSF53448">
    <property type="entry name" value="Nucleotide-diphospho-sugar transferases"/>
    <property type="match status" value="1"/>
</dbReference>
<comment type="caution">
    <text evidence="2">The sequence shown here is derived from an EMBL/GenBank/DDBJ whole genome shotgun (WGS) entry which is preliminary data.</text>
</comment>
<accession>A0ABV5BH02</accession>
<dbReference type="PANTHER" id="PTHR43630">
    <property type="entry name" value="POLY-BETA-1,6-N-ACETYL-D-GLUCOSAMINE SYNTHASE"/>
    <property type="match status" value="1"/>
</dbReference>
<dbReference type="InterPro" id="IPR001173">
    <property type="entry name" value="Glyco_trans_2-like"/>
</dbReference>
<feature type="domain" description="Glycosyltransferase 2-like" evidence="1">
    <location>
        <begin position="7"/>
        <end position="103"/>
    </location>
</feature>
<dbReference type="CDD" id="cd02511">
    <property type="entry name" value="Beta4Glucosyltransferase"/>
    <property type="match status" value="1"/>
</dbReference>
<evidence type="ECO:0000313" key="2">
    <source>
        <dbReference type="EMBL" id="MFB5684996.1"/>
    </source>
</evidence>
<dbReference type="Pfam" id="PF00535">
    <property type="entry name" value="Glycos_transf_2"/>
    <property type="match status" value="1"/>
</dbReference>
<dbReference type="EC" id="2.4.-.-" evidence="2"/>
<dbReference type="InterPro" id="IPR011990">
    <property type="entry name" value="TPR-like_helical_dom_sf"/>
</dbReference>
<dbReference type="SUPFAM" id="SSF48452">
    <property type="entry name" value="TPR-like"/>
    <property type="match status" value="1"/>
</dbReference>
<dbReference type="RefSeq" id="WP_375528660.1">
    <property type="nucleotide sequence ID" value="NZ_JBHILM010000053.1"/>
</dbReference>
<evidence type="ECO:0000259" key="1">
    <source>
        <dbReference type="Pfam" id="PF00535"/>
    </source>
</evidence>
<keyword evidence="2" id="KW-0328">Glycosyltransferase</keyword>
<organism evidence="2 3">
    <name type="scientific">Paenibacillus terreus</name>
    <dbReference type="NCBI Taxonomy" id="1387834"/>
    <lineage>
        <taxon>Bacteria</taxon>
        <taxon>Bacillati</taxon>
        <taxon>Bacillota</taxon>
        <taxon>Bacilli</taxon>
        <taxon>Bacillales</taxon>
        <taxon>Paenibacillaceae</taxon>
        <taxon>Paenibacillus</taxon>
    </lineage>
</organism>
<keyword evidence="3" id="KW-1185">Reference proteome</keyword>
<sequence length="382" mass="42952">MGTPSISLCMIVKNEEPYLVQCLSSARNIVDEIIVVDTGSTDRSAAIAGDFGAKVIHWPWDDSFSNARNRGLEEAKCDWILWLDADEVLDRNEAPRLKEVLTQDSIERQQIEGIELLLHNYLDGGRVERAYVLRLVRNRPAYRFEGRVHEQILPVMLKHTPNGRMGRVDVTVYHDGHLTRNLIRQDKVKRNISLLRKALEEHPSYWPNHYYLGAELFRANELEEGLAHLNTVLAHPEGVPMYLMVNAHKYRTLALGMMKRYEEMVEKCSASIAEFPAFTELYHYKAQGLVALGRLEQAVHVLQEALSVGPAPEEYPGMPGYGSYLTCFALGQCLAACENELGADWYFTLASLMDSGTITAITKSPGNGGETYGPIASMFTHP</sequence>
<reference evidence="2 3" key="1">
    <citation type="submission" date="2024-09" db="EMBL/GenBank/DDBJ databases">
        <authorList>
            <person name="Ruan L."/>
        </authorList>
    </citation>
    <scope>NUCLEOTIDE SEQUENCE [LARGE SCALE GENOMIC DNA]</scope>
    <source>
        <strain evidence="2 3">D33</strain>
    </source>
</reference>
<dbReference type="Gene3D" id="3.90.550.10">
    <property type="entry name" value="Spore Coat Polysaccharide Biosynthesis Protein SpsA, Chain A"/>
    <property type="match status" value="1"/>
</dbReference>
<dbReference type="Proteomes" id="UP001580407">
    <property type="component" value="Unassembled WGS sequence"/>
</dbReference>
<dbReference type="Gene3D" id="1.25.40.10">
    <property type="entry name" value="Tetratricopeptide repeat domain"/>
    <property type="match status" value="1"/>
</dbReference>
<dbReference type="InterPro" id="IPR029044">
    <property type="entry name" value="Nucleotide-diphossugar_trans"/>
</dbReference>
<proteinExistence type="predicted"/>
<name>A0ABV5BH02_9BACL</name>
<dbReference type="EMBL" id="JBHILM010000053">
    <property type="protein sequence ID" value="MFB5684996.1"/>
    <property type="molecule type" value="Genomic_DNA"/>
</dbReference>
<protein>
    <submittedName>
        <fullName evidence="2">Glycosyltransferase</fullName>
        <ecNumber evidence="2">2.4.-.-</ecNumber>
    </submittedName>
</protein>
<dbReference type="GO" id="GO:0016757">
    <property type="term" value="F:glycosyltransferase activity"/>
    <property type="evidence" value="ECO:0007669"/>
    <property type="project" value="UniProtKB-KW"/>
</dbReference>
<gene>
    <name evidence="2" type="ORF">ACE3NQ_29215</name>
</gene>
<keyword evidence="2" id="KW-0808">Transferase</keyword>
<dbReference type="PANTHER" id="PTHR43630:SF2">
    <property type="entry name" value="GLYCOSYLTRANSFERASE"/>
    <property type="match status" value="1"/>
</dbReference>